<keyword evidence="2" id="KW-1185">Reference proteome</keyword>
<sequence length="224" mass="24479">MCVPPVHACAVLLKRSLARVSRKTLDLWIRVLGAASKGGSFSRRPGLPPEALVDSEMLERSFAELDAWDEWLENVDAFHPQFMRFPPFVVVSYAWGKGTNAPRPSRAAHACDCDVAKLDSGLAAVQCMFAEKGDWEFRANADAALKRELSPDAYAALLAFWTRDRVAEAPFYLAIDPGSSADSHLGFARFYSTGGFVSRIARPAGSISRGQGQGVARVGMWRSV</sequence>
<dbReference type="AlphaFoldDB" id="A0A0D3JLS5"/>
<proteinExistence type="predicted"/>
<dbReference type="KEGG" id="ehx:EMIHUDRAFT_457745"/>
<name>A0A0D3JLS5_EMIH1</name>
<protein>
    <submittedName>
        <fullName evidence="1">Uncharacterized protein</fullName>
    </submittedName>
</protein>
<organism evidence="1 2">
    <name type="scientific">Emiliania huxleyi (strain CCMP1516)</name>
    <dbReference type="NCBI Taxonomy" id="280463"/>
    <lineage>
        <taxon>Eukaryota</taxon>
        <taxon>Haptista</taxon>
        <taxon>Haptophyta</taxon>
        <taxon>Prymnesiophyceae</taxon>
        <taxon>Isochrysidales</taxon>
        <taxon>Noelaerhabdaceae</taxon>
        <taxon>Emiliania</taxon>
    </lineage>
</organism>
<evidence type="ECO:0000313" key="1">
    <source>
        <dbReference type="EnsemblProtists" id="EOD24460"/>
    </source>
</evidence>
<dbReference type="Proteomes" id="UP000013827">
    <property type="component" value="Unassembled WGS sequence"/>
</dbReference>
<dbReference type="GeneID" id="17270006"/>
<evidence type="ECO:0000313" key="2">
    <source>
        <dbReference type="Proteomes" id="UP000013827"/>
    </source>
</evidence>
<dbReference type="EnsemblProtists" id="EOD24460">
    <property type="protein sequence ID" value="EOD24460"/>
    <property type="gene ID" value="EMIHUDRAFT_457745"/>
</dbReference>
<dbReference type="HOGENOM" id="CLU_1236982_0_0_1"/>
<dbReference type="RefSeq" id="XP_005776889.1">
    <property type="nucleotide sequence ID" value="XM_005776832.1"/>
</dbReference>
<reference evidence="2" key="1">
    <citation type="journal article" date="2013" name="Nature">
        <title>Pan genome of the phytoplankton Emiliania underpins its global distribution.</title>
        <authorList>
            <person name="Read B.A."/>
            <person name="Kegel J."/>
            <person name="Klute M.J."/>
            <person name="Kuo A."/>
            <person name="Lefebvre S.C."/>
            <person name="Maumus F."/>
            <person name="Mayer C."/>
            <person name="Miller J."/>
            <person name="Monier A."/>
            <person name="Salamov A."/>
            <person name="Young J."/>
            <person name="Aguilar M."/>
            <person name="Claverie J.M."/>
            <person name="Frickenhaus S."/>
            <person name="Gonzalez K."/>
            <person name="Herman E.K."/>
            <person name="Lin Y.C."/>
            <person name="Napier J."/>
            <person name="Ogata H."/>
            <person name="Sarno A.F."/>
            <person name="Shmutz J."/>
            <person name="Schroeder D."/>
            <person name="de Vargas C."/>
            <person name="Verret F."/>
            <person name="von Dassow P."/>
            <person name="Valentin K."/>
            <person name="Van de Peer Y."/>
            <person name="Wheeler G."/>
            <person name="Dacks J.B."/>
            <person name="Delwiche C.F."/>
            <person name="Dyhrman S.T."/>
            <person name="Glockner G."/>
            <person name="John U."/>
            <person name="Richards T."/>
            <person name="Worden A.Z."/>
            <person name="Zhang X."/>
            <person name="Grigoriev I.V."/>
            <person name="Allen A.E."/>
            <person name="Bidle K."/>
            <person name="Borodovsky M."/>
            <person name="Bowler C."/>
            <person name="Brownlee C."/>
            <person name="Cock J.M."/>
            <person name="Elias M."/>
            <person name="Gladyshev V.N."/>
            <person name="Groth M."/>
            <person name="Guda C."/>
            <person name="Hadaegh A."/>
            <person name="Iglesias-Rodriguez M.D."/>
            <person name="Jenkins J."/>
            <person name="Jones B.M."/>
            <person name="Lawson T."/>
            <person name="Leese F."/>
            <person name="Lindquist E."/>
            <person name="Lobanov A."/>
            <person name="Lomsadze A."/>
            <person name="Malik S.B."/>
            <person name="Marsh M.E."/>
            <person name="Mackinder L."/>
            <person name="Mock T."/>
            <person name="Mueller-Roeber B."/>
            <person name="Pagarete A."/>
            <person name="Parker M."/>
            <person name="Probert I."/>
            <person name="Quesneville H."/>
            <person name="Raines C."/>
            <person name="Rensing S.A."/>
            <person name="Riano-Pachon D.M."/>
            <person name="Richier S."/>
            <person name="Rokitta S."/>
            <person name="Shiraiwa Y."/>
            <person name="Soanes D.M."/>
            <person name="van der Giezen M."/>
            <person name="Wahlund T.M."/>
            <person name="Williams B."/>
            <person name="Wilson W."/>
            <person name="Wolfe G."/>
            <person name="Wurch L.L."/>
        </authorList>
    </citation>
    <scope>NUCLEOTIDE SEQUENCE</scope>
</reference>
<reference evidence="1" key="2">
    <citation type="submission" date="2024-10" db="UniProtKB">
        <authorList>
            <consortium name="EnsemblProtists"/>
        </authorList>
    </citation>
    <scope>IDENTIFICATION</scope>
</reference>
<accession>A0A0D3JLS5</accession>
<dbReference type="PaxDb" id="2903-EOD24460"/>